<name>A0A6J6CUU6_9ZZZZ</name>
<feature type="region of interest" description="Disordered" evidence="1">
    <location>
        <begin position="1"/>
        <end position="26"/>
    </location>
</feature>
<evidence type="ECO:0000313" key="3">
    <source>
        <dbReference type="EMBL" id="CAB4554894.1"/>
    </source>
</evidence>
<protein>
    <submittedName>
        <fullName evidence="3">Unannotated protein</fullName>
    </submittedName>
</protein>
<gene>
    <name evidence="3" type="ORF">UFOPK1591_00308</name>
</gene>
<evidence type="ECO:0000256" key="1">
    <source>
        <dbReference type="SAM" id="MobiDB-lite"/>
    </source>
</evidence>
<proteinExistence type="predicted"/>
<dbReference type="EMBL" id="CAEZTD010000014">
    <property type="protein sequence ID" value="CAB4554894.1"/>
    <property type="molecule type" value="Genomic_DNA"/>
</dbReference>
<sequence length="228" mass="25549">MVRHRNTRRAWRDVTAKPRATRNGVHGAPVDDVDLLPLDETDPYRLRFSWRKPVVVLAFFFCSAVMFVNAVDPYSGATASPYFRIPPPVSPDVNTQNVTATGGSQNAGRDQFTVEDARLVIPEQGVPDPESAKAIGYQMVMERGWGADQYDCLALLWDRESNWNHLAENPSSGAYGIPQALPGDKMATVSDDWRTNPVTQITWGLRYIEARYGSPCGAWAHSEEMNWY</sequence>
<dbReference type="Gene3D" id="1.10.530.10">
    <property type="match status" value="1"/>
</dbReference>
<keyword evidence="2" id="KW-0812">Transmembrane</keyword>
<dbReference type="InterPro" id="IPR023346">
    <property type="entry name" value="Lysozyme-like_dom_sf"/>
</dbReference>
<dbReference type="AlphaFoldDB" id="A0A6J6CUU6"/>
<evidence type="ECO:0000256" key="2">
    <source>
        <dbReference type="SAM" id="Phobius"/>
    </source>
</evidence>
<keyword evidence="2" id="KW-1133">Transmembrane helix</keyword>
<reference evidence="3" key="1">
    <citation type="submission" date="2020-05" db="EMBL/GenBank/DDBJ databases">
        <authorList>
            <person name="Chiriac C."/>
            <person name="Salcher M."/>
            <person name="Ghai R."/>
            <person name="Kavagutti S V."/>
        </authorList>
    </citation>
    <scope>NUCLEOTIDE SEQUENCE</scope>
</reference>
<dbReference type="SUPFAM" id="SSF53955">
    <property type="entry name" value="Lysozyme-like"/>
    <property type="match status" value="1"/>
</dbReference>
<keyword evidence="2" id="KW-0472">Membrane</keyword>
<feature type="transmembrane region" description="Helical" evidence="2">
    <location>
        <begin position="54"/>
        <end position="71"/>
    </location>
</feature>
<accession>A0A6J6CUU6</accession>
<organism evidence="3">
    <name type="scientific">freshwater metagenome</name>
    <dbReference type="NCBI Taxonomy" id="449393"/>
    <lineage>
        <taxon>unclassified sequences</taxon>
        <taxon>metagenomes</taxon>
        <taxon>ecological metagenomes</taxon>
    </lineage>
</organism>